<keyword evidence="2" id="KW-1185">Reference proteome</keyword>
<name>A0A2W1JNP0_9CYAN</name>
<gene>
    <name evidence="1" type="ORF">C1752_04445</name>
</gene>
<dbReference type="EMBL" id="PQWO01000014">
    <property type="protein sequence ID" value="PZD71764.1"/>
    <property type="molecule type" value="Genomic_DNA"/>
</dbReference>
<protein>
    <submittedName>
        <fullName evidence="1">Uncharacterized protein</fullName>
    </submittedName>
</protein>
<dbReference type="SUPFAM" id="SSF48208">
    <property type="entry name" value="Six-hairpin glycosidases"/>
    <property type="match status" value="1"/>
</dbReference>
<evidence type="ECO:0000313" key="1">
    <source>
        <dbReference type="EMBL" id="PZD71764.1"/>
    </source>
</evidence>
<dbReference type="InterPro" id="IPR008928">
    <property type="entry name" value="6-hairpin_glycosidase_sf"/>
</dbReference>
<dbReference type="AlphaFoldDB" id="A0A2W1JNP0"/>
<accession>A0A2W1JNP0</accession>
<sequence>MKLYDFIVESANSALPFQNNSTGSMPAGHNGLYHDLETPVRNTSHWLITFLKAYSISHDQRFLRAAEFSAQYLCKSEVRPMGATFWHRQNPEKDACNGLIGQAWTIEALAIAAQKLEMPELLDLAQEVFLLHPFNEEAGLWQRVGVDGSYLSFDLTFNHQLWFAAAGSLIAKYGSSEIDRQVQCFISKIPNLFNTYASGLIYHLIIPKPVGFRQKLVNLIEEQKSIQKRKMLAYKAIGYHSFNLYAFALLKNQYPSQEIWRSKKIKKSLLYAKSSQYFRDVQNNKYGYPYNPAGFEIPFSLHAFNVCDRSEQEKWISSQFNICFDFSENMMSKNTDDPNTHSARIYEATRLSNMEVVR</sequence>
<comment type="caution">
    <text evidence="1">The sequence shown here is derived from an EMBL/GenBank/DDBJ whole genome shotgun (WGS) entry which is preliminary data.</text>
</comment>
<dbReference type="OrthoDB" id="7061936at2"/>
<evidence type="ECO:0000313" key="2">
    <source>
        <dbReference type="Proteomes" id="UP000248857"/>
    </source>
</evidence>
<dbReference type="Proteomes" id="UP000248857">
    <property type="component" value="Unassembled WGS sequence"/>
</dbReference>
<organism evidence="1 2">
    <name type="scientific">Acaryochloris thomasi RCC1774</name>
    <dbReference type="NCBI Taxonomy" id="1764569"/>
    <lineage>
        <taxon>Bacteria</taxon>
        <taxon>Bacillati</taxon>
        <taxon>Cyanobacteriota</taxon>
        <taxon>Cyanophyceae</taxon>
        <taxon>Acaryochloridales</taxon>
        <taxon>Acaryochloridaceae</taxon>
        <taxon>Acaryochloris</taxon>
        <taxon>Acaryochloris thomasi</taxon>
    </lineage>
</organism>
<reference evidence="1 2" key="1">
    <citation type="journal article" date="2018" name="Sci. Rep.">
        <title>A novel species of the marine cyanobacterium Acaryochloris with a unique pigment content and lifestyle.</title>
        <authorList>
            <person name="Partensky F."/>
            <person name="Six C."/>
            <person name="Ratin M."/>
            <person name="Garczarek L."/>
            <person name="Vaulot D."/>
            <person name="Probert I."/>
            <person name="Calteau A."/>
            <person name="Gourvil P."/>
            <person name="Marie D."/>
            <person name="Grebert T."/>
            <person name="Bouchier C."/>
            <person name="Le Panse S."/>
            <person name="Gachenot M."/>
            <person name="Rodriguez F."/>
            <person name="Garrido J.L."/>
        </authorList>
    </citation>
    <scope>NUCLEOTIDE SEQUENCE [LARGE SCALE GENOMIC DNA]</scope>
    <source>
        <strain evidence="1 2">RCC1774</strain>
    </source>
</reference>
<dbReference type="GO" id="GO:0005975">
    <property type="term" value="P:carbohydrate metabolic process"/>
    <property type="evidence" value="ECO:0007669"/>
    <property type="project" value="InterPro"/>
</dbReference>
<dbReference type="RefSeq" id="WP_110987676.1">
    <property type="nucleotide sequence ID" value="NZ_CAWNWM010000014.1"/>
</dbReference>
<proteinExistence type="predicted"/>